<keyword evidence="1" id="KW-0732">Signal</keyword>
<reference evidence="2 3" key="1">
    <citation type="submission" date="2019-11" db="EMBL/GenBank/DDBJ databases">
        <title>Pedobacter sp. HMF7056 Genome sequencing and assembly.</title>
        <authorList>
            <person name="Kang H."/>
            <person name="Kim H."/>
            <person name="Joh K."/>
        </authorList>
    </citation>
    <scope>NUCLEOTIDE SEQUENCE [LARGE SCALE GENOMIC DNA]</scope>
    <source>
        <strain evidence="2 3">HMF7056</strain>
    </source>
</reference>
<comment type="caution">
    <text evidence="2">The sequence shown here is derived from an EMBL/GenBank/DDBJ whole genome shotgun (WGS) entry which is preliminary data.</text>
</comment>
<dbReference type="RefSeq" id="WP_160904936.1">
    <property type="nucleotide sequence ID" value="NZ_WVHS01000001.1"/>
</dbReference>
<sequence>MILRYVARMILLSITGVWVSSGARAQATLNPGLDLVTPPSPNVRAINKFGGIPVGLSTGIPSVSVPIYTWSGKNFGKSVPISIDYHAGGVKVNDAASNVGLGWALTAGGVVSRNVRGIYDEYPTEGFLYRTMPANTAAGNETSTPNNSRTLYRMNANVTDSQCDIFNYSFDGKSGRFVYGRSGDSLFLDQTKIRMTKRISTISSKSLISGFTGVDESGYIYVFQDYEISTNLTSPGYVSQYTSSWYLSRIYNPSKTDSIVFEYDNTSITDTFGPSGSQALPIGGTGEGEAYLSYGATTINVSGKRLKKITFPDGNVVDFYYSSTVRTDLPGDYLLQKVKISKGSVVFGYTLSHDYSISGRATLKTVTPIGGSSETTDKPYTFEYNTTYTIPARGTTTGDHWGYYNGPIHTFFHNEWIQDPGMSLGWRELGGSNRDSDPNYIKAGSMTKMTYPTGGYTVFELEANTAKDNWLNARDTITVNAPPTTAKNMYLGINSGNSPAGSQTFYFEGESSTNTKFEFKINHLQNTSCTTCSVVFEIRNPSNVLMGSQQVYFSDATTDPYYVTKTLTLGNLVKNTTYTIYAYTTNLTSYFEPAEINWTETGAGSTSQMVIGHTQPYVGGLRAKRILDYTGPDTDPAQIKEYEYTKDDNISTSGALGFRPTYSYLVHYENKTPVWTSEDPSYAGNIAFNFVVRSTSAVNDITYVNGSPVTYSRVVEKISNGSSSLGKTVRYFTNFGDAAPVILDVFPQVPVEYSPWYYGKLLREDIYNSSNQLIKKTVNAYEDKQDPAMTNPTRLEHFRSATVTAVKFSYPGIQYPNTTTIINPGGDPHYHLMSSFYPIAGRSELVETKVTEYASGFTNMETVTSYAYDADHYYLKETKLVNSRGQERRNILIYPKDRINALQDTAVYGPMYRRNMINTVVGEKQFLGTRQLIEQRKAFYNWSAGVYAPKEVYTRQGYNSEELRLRYSNYDTHGAVISAKQENGVPVCYVWGYGGEYLVAKITNVDYSSVSMALGGSTAIETFRNDKTPSDATVASFIAPLSSLTGAQVESFTWHTLLGQTSHTDVKGLKTYYEYDSFGRLINIKDRDGNIVKSYSYHYKD</sequence>
<proteinExistence type="predicted"/>
<keyword evidence="3" id="KW-1185">Reference proteome</keyword>
<feature type="chain" id="PRO_5029725507" description="YD repeat-containing protein" evidence="1">
    <location>
        <begin position="26"/>
        <end position="1101"/>
    </location>
</feature>
<name>A0A7K1XSD4_9SPHI</name>
<feature type="signal peptide" evidence="1">
    <location>
        <begin position="1"/>
        <end position="25"/>
    </location>
</feature>
<dbReference type="EMBL" id="WVHS01000001">
    <property type="protein sequence ID" value="MXV13921.1"/>
    <property type="molecule type" value="Genomic_DNA"/>
</dbReference>
<dbReference type="NCBIfam" id="TIGR01643">
    <property type="entry name" value="YD_repeat_2x"/>
    <property type="match status" value="1"/>
</dbReference>
<dbReference type="InterPro" id="IPR006530">
    <property type="entry name" value="YD"/>
</dbReference>
<accession>A0A7K1XSD4</accession>
<evidence type="ECO:0000313" key="2">
    <source>
        <dbReference type="EMBL" id="MXV13921.1"/>
    </source>
</evidence>
<evidence type="ECO:0000313" key="3">
    <source>
        <dbReference type="Proteomes" id="UP000451233"/>
    </source>
</evidence>
<evidence type="ECO:0000256" key="1">
    <source>
        <dbReference type="SAM" id="SignalP"/>
    </source>
</evidence>
<evidence type="ECO:0008006" key="4">
    <source>
        <dbReference type="Google" id="ProtNLM"/>
    </source>
</evidence>
<gene>
    <name evidence="2" type="ORF">GS398_01295</name>
</gene>
<organism evidence="2 3">
    <name type="scientific">Hufsiella ginkgonis</name>
    <dbReference type="NCBI Taxonomy" id="2695274"/>
    <lineage>
        <taxon>Bacteria</taxon>
        <taxon>Pseudomonadati</taxon>
        <taxon>Bacteroidota</taxon>
        <taxon>Sphingobacteriia</taxon>
        <taxon>Sphingobacteriales</taxon>
        <taxon>Sphingobacteriaceae</taxon>
        <taxon>Hufsiella</taxon>
    </lineage>
</organism>
<dbReference type="Proteomes" id="UP000451233">
    <property type="component" value="Unassembled WGS sequence"/>
</dbReference>
<dbReference type="AlphaFoldDB" id="A0A7K1XSD4"/>
<protein>
    <recommendedName>
        <fullName evidence="4">YD repeat-containing protein</fullName>
    </recommendedName>
</protein>